<evidence type="ECO:0000313" key="2">
    <source>
        <dbReference type="EMBL" id="GAD82302.1"/>
    </source>
</evidence>
<feature type="chain" id="PRO_5004659355" evidence="1">
    <location>
        <begin position="25"/>
        <end position="286"/>
    </location>
</feature>
<evidence type="ECO:0000313" key="3">
    <source>
        <dbReference type="Proteomes" id="UP000017048"/>
    </source>
</evidence>
<proteinExistence type="predicted"/>
<accession>U5E3C7</accession>
<dbReference type="Proteomes" id="UP000017048">
    <property type="component" value="Unassembled WGS sequence"/>
</dbReference>
<dbReference type="AlphaFoldDB" id="U5E3C7"/>
<comment type="caution">
    <text evidence="2">The sequence shown here is derived from an EMBL/GenBank/DDBJ whole genome shotgun (WGS) entry which is preliminary data.</text>
</comment>
<name>U5E3C7_NOCAS</name>
<keyword evidence="1" id="KW-0732">Signal</keyword>
<dbReference type="EMBL" id="BAFO02000008">
    <property type="protein sequence ID" value="GAD82302.1"/>
    <property type="molecule type" value="Genomic_DNA"/>
</dbReference>
<evidence type="ECO:0000256" key="1">
    <source>
        <dbReference type="SAM" id="SignalP"/>
    </source>
</evidence>
<organism evidence="2 3">
    <name type="scientific">Nocardia asteroides NBRC 15531</name>
    <dbReference type="NCBI Taxonomy" id="1110697"/>
    <lineage>
        <taxon>Bacteria</taxon>
        <taxon>Bacillati</taxon>
        <taxon>Actinomycetota</taxon>
        <taxon>Actinomycetes</taxon>
        <taxon>Mycobacteriales</taxon>
        <taxon>Nocardiaceae</taxon>
        <taxon>Nocardia</taxon>
    </lineage>
</organism>
<feature type="signal peptide" evidence="1">
    <location>
        <begin position="1"/>
        <end position="24"/>
    </location>
</feature>
<gene>
    <name evidence="2" type="ORF">NCAST_08_01740</name>
</gene>
<reference evidence="2 3" key="1">
    <citation type="journal article" date="2014" name="BMC Genomics">
        <title>Genome based analysis of type-I polyketide synthase and nonribosomal peptide synthetase gene clusters in seven strains of five representative Nocardia species.</title>
        <authorList>
            <person name="Komaki H."/>
            <person name="Ichikawa N."/>
            <person name="Hosoyama A."/>
            <person name="Takahashi-Nakaguchi A."/>
            <person name="Matsuzawa T."/>
            <person name="Suzuki K."/>
            <person name="Fujita N."/>
            <person name="Gonoi T."/>
        </authorList>
    </citation>
    <scope>NUCLEOTIDE SEQUENCE [LARGE SCALE GENOMIC DNA]</scope>
    <source>
        <strain evidence="2 3">NBRC 15531</strain>
    </source>
</reference>
<sequence>MIRAAGTAAVATAAVGLGTGTAFATPSTGTGLRTFIDGALVDPAKVVEWERRRLSVAAARLRKDYVGLLAGELDSLLARLEVTVDDIPTARAALADARLAIGPTGLRELLAGELVASDAAARTGIAASDGRWQYASTEIVSDRGTAQGFLDWFDRARVTDDRAVWTDACPDHYIIATLPDGRQEVVEVTGGAMLASQFFVDYTDRAGVMVPADPAYPLTVAGVASLADGFVIGGVRHQFRDEPGGGFRSRPKVAFPAALPGLYIAEHQWHLACEFGNWISAYLRTV</sequence>
<protein>
    <submittedName>
        <fullName evidence="2">Uncharacterized protein</fullName>
    </submittedName>
</protein>
<keyword evidence="3" id="KW-1185">Reference proteome</keyword>
<dbReference type="eggNOG" id="ENOG5033AYW">
    <property type="taxonomic scope" value="Bacteria"/>
</dbReference>